<feature type="region of interest" description="Disordered" evidence="1">
    <location>
        <begin position="57"/>
        <end position="76"/>
    </location>
</feature>
<gene>
    <name evidence="3" type="ORF">RWH43_05040</name>
</gene>
<dbReference type="RefSeq" id="WP_316000834.1">
    <property type="nucleotide sequence ID" value="NZ_JAWDIU010000001.1"/>
</dbReference>
<organism evidence="3 4">
    <name type="scientific">Microbacterium algihabitans</name>
    <dbReference type="NCBI Taxonomy" id="3075992"/>
    <lineage>
        <taxon>Bacteria</taxon>
        <taxon>Bacillati</taxon>
        <taxon>Actinomycetota</taxon>
        <taxon>Actinomycetes</taxon>
        <taxon>Micrococcales</taxon>
        <taxon>Microbacteriaceae</taxon>
        <taxon>Microbacterium</taxon>
    </lineage>
</organism>
<evidence type="ECO:0000313" key="4">
    <source>
        <dbReference type="Proteomes" id="UP001256673"/>
    </source>
</evidence>
<feature type="transmembrane region" description="Helical" evidence="2">
    <location>
        <begin position="29"/>
        <end position="51"/>
    </location>
</feature>
<dbReference type="EMBL" id="JAWDIU010000001">
    <property type="protein sequence ID" value="MDU0326120.1"/>
    <property type="molecule type" value="Genomic_DNA"/>
</dbReference>
<protein>
    <submittedName>
        <fullName evidence="3">Uncharacterized protein</fullName>
    </submittedName>
</protein>
<keyword evidence="2" id="KW-0812">Transmembrane</keyword>
<keyword evidence="2" id="KW-1133">Transmembrane helix</keyword>
<keyword evidence="4" id="KW-1185">Reference proteome</keyword>
<reference evidence="3 4" key="1">
    <citation type="submission" date="2023-09" db="EMBL/GenBank/DDBJ databases">
        <title>Microbacterium fusihabitans sp. nov., Microbacterium phycihabitans sp. nov., and Microbacterium cervinum sp. nov., isolated from dried seaweeds of beach.</title>
        <authorList>
            <person name="Lee S.D."/>
        </authorList>
    </citation>
    <scope>NUCLEOTIDE SEQUENCE [LARGE SCALE GENOMIC DNA]</scope>
    <source>
        <strain evidence="3 4">KSW2-21</strain>
    </source>
</reference>
<keyword evidence="2" id="KW-0472">Membrane</keyword>
<evidence type="ECO:0000256" key="2">
    <source>
        <dbReference type="SAM" id="Phobius"/>
    </source>
</evidence>
<evidence type="ECO:0000256" key="1">
    <source>
        <dbReference type="SAM" id="MobiDB-lite"/>
    </source>
</evidence>
<name>A0ABU3RU77_9MICO</name>
<accession>A0ABU3RU77</accession>
<feature type="region of interest" description="Disordered" evidence="1">
    <location>
        <begin position="1"/>
        <end position="24"/>
    </location>
</feature>
<proteinExistence type="predicted"/>
<sequence>MPAPGGVVSTDVPPRGARGPPAVRPESGVVVLDVVFLAVTVAIFALVALVAKGVEKMGPEARPSSARPTGRGGERS</sequence>
<comment type="caution">
    <text evidence="3">The sequence shown here is derived from an EMBL/GenBank/DDBJ whole genome shotgun (WGS) entry which is preliminary data.</text>
</comment>
<dbReference type="Proteomes" id="UP001256673">
    <property type="component" value="Unassembled WGS sequence"/>
</dbReference>
<evidence type="ECO:0000313" key="3">
    <source>
        <dbReference type="EMBL" id="MDU0326120.1"/>
    </source>
</evidence>
<feature type="compositionally biased region" description="Low complexity" evidence="1">
    <location>
        <begin position="12"/>
        <end position="24"/>
    </location>
</feature>